<protein>
    <recommendedName>
        <fullName evidence="3">DUF91 domain-containing protein</fullName>
    </recommendedName>
</protein>
<dbReference type="RefSeq" id="WP_188800978.1">
    <property type="nucleotide sequence ID" value="NZ_BMIZ01000003.1"/>
</dbReference>
<reference evidence="1 2" key="1">
    <citation type="submission" date="2020-10" db="EMBL/GenBank/DDBJ databases">
        <title>Phylogeny of dyella-like bacteria.</title>
        <authorList>
            <person name="Fu J."/>
        </authorList>
    </citation>
    <scope>NUCLEOTIDE SEQUENCE [LARGE SCALE GENOMIC DNA]</scope>
    <source>
        <strain evidence="1 2">DHOB09</strain>
    </source>
</reference>
<organism evidence="1 2">
    <name type="scientific">Dyella caseinilytica</name>
    <dbReference type="NCBI Taxonomy" id="1849581"/>
    <lineage>
        <taxon>Bacteria</taxon>
        <taxon>Pseudomonadati</taxon>
        <taxon>Pseudomonadota</taxon>
        <taxon>Gammaproteobacteria</taxon>
        <taxon>Lysobacterales</taxon>
        <taxon>Rhodanobacteraceae</taxon>
        <taxon>Dyella</taxon>
    </lineage>
</organism>
<dbReference type="EMBL" id="CP064030">
    <property type="protein sequence ID" value="QRN52234.1"/>
    <property type="molecule type" value="Genomic_DNA"/>
</dbReference>
<gene>
    <name evidence="1" type="ORF">ISN74_12115</name>
</gene>
<evidence type="ECO:0000313" key="2">
    <source>
        <dbReference type="Proteomes" id="UP000663181"/>
    </source>
</evidence>
<name>A0ABX7GP89_9GAMM</name>
<sequence length="734" mass="81361">MSTTSKLGASFTSEQDVQDWLETVVRSGEIQKHIQGKEKIGVELAHWSSPDFWPSFPVDYLTRKGCQRAAQNVLTSLGPLDLIVKNNRNMSAERGERLFTDLLYCKRDTSQFIIIEVKNQNTTAREAITELLAYEHEVLNHLPFAGANDIMMVIVSRDFSTLLDHAVAGLNTWSRRNVLCLRFDDSGIEPLLDVHIPKAWTSMGQAAMPDSAIVTAFLSFRPEPGLTEDQVYAVCDTATQLIVREAERSGGSGFAFIAYNHFYPGLAEGPYLILAGVVNPFSFVDHAIDQGFLQAHASPIASYVHDDGNLDDLSSSWDWTGGDMQAAVGYLNTFGRARWENFSNWRTLRDVSRWMADPVTPDRHFTPVMMDFWGMLGDYVRDAVRNVPRVRNFLGGLAKPGVDWRFPNLGVALLDDIALKPLVQDGQWTISAVFGIGLRLGRFYSIAAQYAGADEHQQRLMRANLFWAEADLVRPAHEVVLRYISAEEITEEPPILPIGQYEDKQAVIAQTGAFAKWFSAEFLKAGEPLMRQAFGVGLRCYAAFDPQFASATEISGIKAEAVDMGREWLRESAKHALGNGRDAARTAEKFENLLGASIPLSQGYAAVSNAIDALVPDSVLEMLLEDIPNLVDLWHPQLAHTLVPMTLTGQDWDWCEDQVRAARSRGEEFPCVAISAGGQIGIGIIPAYLAPKVENPDKEVIVASNTTGAEIFLVMSWSDLRLGKAPWLKPATEH</sequence>
<evidence type="ECO:0008006" key="3">
    <source>
        <dbReference type="Google" id="ProtNLM"/>
    </source>
</evidence>
<proteinExistence type="predicted"/>
<dbReference type="Proteomes" id="UP000663181">
    <property type="component" value="Chromosome"/>
</dbReference>
<evidence type="ECO:0000313" key="1">
    <source>
        <dbReference type="EMBL" id="QRN52234.1"/>
    </source>
</evidence>
<accession>A0ABX7GP89</accession>
<keyword evidence="2" id="KW-1185">Reference proteome</keyword>